<evidence type="ECO:0000256" key="1">
    <source>
        <dbReference type="SAM" id="Phobius"/>
    </source>
</evidence>
<keyword evidence="3" id="KW-1185">Reference proteome</keyword>
<dbReference type="Proteomes" id="UP000199042">
    <property type="component" value="Unassembled WGS sequence"/>
</dbReference>
<evidence type="ECO:0008006" key="4">
    <source>
        <dbReference type="Google" id="ProtNLM"/>
    </source>
</evidence>
<accession>A0AB37ZXT3</accession>
<keyword evidence="1" id="KW-0472">Membrane</keyword>
<keyword evidence="1" id="KW-1133">Transmembrane helix</keyword>
<reference evidence="2 3" key="1">
    <citation type="submission" date="2016-10" db="EMBL/GenBank/DDBJ databases">
        <authorList>
            <person name="Varghese N."/>
            <person name="Submissions S."/>
        </authorList>
    </citation>
    <scope>NUCLEOTIDE SEQUENCE [LARGE SCALE GENOMIC DNA]</scope>
    <source>
        <strain evidence="2 3">DSM 14526</strain>
    </source>
</reference>
<dbReference type="EMBL" id="FNQH01000001">
    <property type="protein sequence ID" value="SEA01054.1"/>
    <property type="molecule type" value="Genomic_DNA"/>
</dbReference>
<evidence type="ECO:0000313" key="3">
    <source>
        <dbReference type="Proteomes" id="UP000199042"/>
    </source>
</evidence>
<name>A0AB37ZXT3_9LACT</name>
<dbReference type="RefSeq" id="WP_086986896.1">
    <property type="nucleotide sequence ID" value="NZ_FJNA01000002.1"/>
</dbReference>
<gene>
    <name evidence="2" type="ORF">SAMN04488525_101859</name>
</gene>
<organism evidence="2 3">
    <name type="scientific">Trichococcus collinsii</name>
    <dbReference type="NCBI Taxonomy" id="157076"/>
    <lineage>
        <taxon>Bacteria</taxon>
        <taxon>Bacillati</taxon>
        <taxon>Bacillota</taxon>
        <taxon>Bacilli</taxon>
        <taxon>Lactobacillales</taxon>
        <taxon>Carnobacteriaceae</taxon>
        <taxon>Trichococcus</taxon>
    </lineage>
</organism>
<dbReference type="AlphaFoldDB" id="A0AB37ZXT3"/>
<sequence>MTKIKVASLITATVGMIIAISLIFTDTEKFPLWLTLAVPIFGIVTSYVQFIYNNWDVAFILWHKILAWFQGETVSWTGSCKFLTNTDFDFRVMVKEFTSDLKNSFKGSKITKLVIHENNASFGFDYLGYERNIDLFLDIRTDYKQLRLKYSSTSSYNDSKKEHVNFLSFIEIFSKKFVFYPNPNTKRTNPLYSVEIIFSKFNPFYRLTIKHLGKPESIKFELKFQEEDAQIHIYNKKLEIHTEGKDTLAKILKDYIALSSIEFKLKPTV</sequence>
<comment type="caution">
    <text evidence="2">The sequence shown here is derived from an EMBL/GenBank/DDBJ whole genome shotgun (WGS) entry which is preliminary data.</text>
</comment>
<keyword evidence="1" id="KW-0812">Transmembrane</keyword>
<protein>
    <recommendedName>
        <fullName evidence="4">SMODS-associating 2TM beta-strand rich effector domain-containing protein</fullName>
    </recommendedName>
</protein>
<feature type="transmembrane region" description="Helical" evidence="1">
    <location>
        <begin position="30"/>
        <end position="52"/>
    </location>
</feature>
<evidence type="ECO:0000313" key="2">
    <source>
        <dbReference type="EMBL" id="SEA01054.1"/>
    </source>
</evidence>
<proteinExistence type="predicted"/>
<feature type="transmembrane region" description="Helical" evidence="1">
    <location>
        <begin position="7"/>
        <end position="24"/>
    </location>
</feature>